<comment type="caution">
    <text evidence="2">The sequence shown here is derived from an EMBL/GenBank/DDBJ whole genome shotgun (WGS) entry which is preliminary data.</text>
</comment>
<reference evidence="2 3" key="1">
    <citation type="journal article" date="2019" name="Int. J. Syst. Evol. Microbiol.">
        <title>The Global Catalogue of Microorganisms (GCM) 10K type strain sequencing project: providing services to taxonomists for standard genome sequencing and annotation.</title>
        <authorList>
            <consortium name="The Broad Institute Genomics Platform"/>
            <consortium name="The Broad Institute Genome Sequencing Center for Infectious Disease"/>
            <person name="Wu L."/>
            <person name="Ma J."/>
        </authorList>
    </citation>
    <scope>NUCLEOTIDE SEQUENCE [LARGE SCALE GENOMIC DNA]</scope>
    <source>
        <strain evidence="2 3">JCM 16374</strain>
    </source>
</reference>
<feature type="region of interest" description="Disordered" evidence="1">
    <location>
        <begin position="205"/>
        <end position="232"/>
    </location>
</feature>
<name>A0ABN3RGP9_9ACTN</name>
<dbReference type="Gene3D" id="1.20.1260.20">
    <property type="entry name" value="PPE superfamily"/>
    <property type="match status" value="1"/>
</dbReference>
<protein>
    <recommendedName>
        <fullName evidence="4">PPE family domain-containing protein</fullName>
    </recommendedName>
</protein>
<dbReference type="Proteomes" id="UP001500994">
    <property type="component" value="Unassembled WGS sequence"/>
</dbReference>
<organism evidence="2 3">
    <name type="scientific">Streptomyces lunalinharesii</name>
    <dbReference type="NCBI Taxonomy" id="333384"/>
    <lineage>
        <taxon>Bacteria</taxon>
        <taxon>Bacillati</taxon>
        <taxon>Actinomycetota</taxon>
        <taxon>Actinomycetes</taxon>
        <taxon>Kitasatosporales</taxon>
        <taxon>Streptomycetaceae</taxon>
        <taxon>Streptomyces</taxon>
    </lineage>
</organism>
<feature type="compositionally biased region" description="Gly residues" evidence="1">
    <location>
        <begin position="301"/>
        <end position="312"/>
    </location>
</feature>
<feature type="compositionally biased region" description="Gly residues" evidence="1">
    <location>
        <begin position="482"/>
        <end position="491"/>
    </location>
</feature>
<evidence type="ECO:0000256" key="1">
    <source>
        <dbReference type="SAM" id="MobiDB-lite"/>
    </source>
</evidence>
<dbReference type="EMBL" id="BAAARK010000003">
    <property type="protein sequence ID" value="GAA2652225.1"/>
    <property type="molecule type" value="Genomic_DNA"/>
</dbReference>
<feature type="compositionally biased region" description="Gly residues" evidence="1">
    <location>
        <begin position="437"/>
        <end position="467"/>
    </location>
</feature>
<feature type="compositionally biased region" description="Low complexity" evidence="1">
    <location>
        <begin position="468"/>
        <end position="481"/>
    </location>
</feature>
<feature type="region of interest" description="Disordered" evidence="1">
    <location>
        <begin position="295"/>
        <end position="526"/>
    </location>
</feature>
<gene>
    <name evidence="2" type="ORF">GCM10009864_15900</name>
</gene>
<accession>A0ABN3RGP9</accession>
<evidence type="ECO:0000313" key="2">
    <source>
        <dbReference type="EMBL" id="GAA2652225.1"/>
    </source>
</evidence>
<evidence type="ECO:0008006" key="4">
    <source>
        <dbReference type="Google" id="ProtNLM"/>
    </source>
</evidence>
<feature type="compositionally biased region" description="Basic and acidic residues" evidence="1">
    <location>
        <begin position="218"/>
        <end position="228"/>
    </location>
</feature>
<proteinExistence type="predicted"/>
<feature type="compositionally biased region" description="Gly residues" evidence="1">
    <location>
        <begin position="319"/>
        <end position="429"/>
    </location>
</feature>
<sequence length="526" mass="51433">MGGDAGSAPTGGNSWETFTTKFNSHDLDGLKGMLDGANVQQVRDVAQNWQDLHDQLVGSGDGGGGIQKRFNDAVTKVMESWHGDTAEKFYKRAQEISQNFSSGAPYASHTAQVMGMAAQDLQKAVDKVKPVDDGWNWGDDVWGEMPWSDQIDDDDLNKVLNQGASTQGVLDANKDNLSGHQTKRLEAAVAMENLGTAYVVRASGLKPPTAGGKPGNGRIDDQIRDHDPSNGLSTMPMPMPMPGMGGPGVGGGGGGVKIPTRGMKAAPKMPETPKMPDQPGISGGLGQMKPNTPPVTTGLEGLQGGGPGGPGGLKIPTAGGPGGLEGGPGVHVPNGGGPSGGMPGIPGGGMGTLKSGPGGLKGVSGGPGGAKGTSGGPGGAKGTSGGPGAPGGARAGRPGMPGMGGAHAGGAGKGGGGRGGGAGGAGVGGAQARQKGGIIGASGGKASAGGGAQGGSGLHRSRGGTGAGTTNNASGGRRPAGMMGGAHGAHGGKGEGKGQNGNRPDYLVEDEETWTPERNVAPRVIE</sequence>
<keyword evidence="3" id="KW-1185">Reference proteome</keyword>
<dbReference type="InterPro" id="IPR038332">
    <property type="entry name" value="PPE_sf"/>
</dbReference>
<dbReference type="RefSeq" id="WP_344574260.1">
    <property type="nucleotide sequence ID" value="NZ_BAAARK010000003.1"/>
</dbReference>
<evidence type="ECO:0000313" key="3">
    <source>
        <dbReference type="Proteomes" id="UP001500994"/>
    </source>
</evidence>